<dbReference type="InterPro" id="IPR002524">
    <property type="entry name" value="Cation_efflux"/>
</dbReference>
<protein>
    <submittedName>
        <fullName evidence="10">Cation transporter</fullName>
    </submittedName>
</protein>
<feature type="domain" description="Cation efflux protein transmembrane" evidence="8">
    <location>
        <begin position="15"/>
        <end position="206"/>
    </location>
</feature>
<dbReference type="AlphaFoldDB" id="A0A927BYH9"/>
<evidence type="ECO:0000256" key="1">
    <source>
        <dbReference type="ARBA" id="ARBA00004141"/>
    </source>
</evidence>
<reference evidence="10" key="1">
    <citation type="submission" date="2020-09" db="EMBL/GenBank/DDBJ databases">
        <title>A novel bacterium of genus Paenibacillus, isolated from South China Sea.</title>
        <authorList>
            <person name="Huang H."/>
            <person name="Mo K."/>
            <person name="Hu Y."/>
        </authorList>
    </citation>
    <scope>NUCLEOTIDE SEQUENCE</scope>
    <source>
        <strain evidence="10">IB182496</strain>
    </source>
</reference>
<evidence type="ECO:0000256" key="4">
    <source>
        <dbReference type="ARBA" id="ARBA00022692"/>
    </source>
</evidence>
<evidence type="ECO:0000313" key="11">
    <source>
        <dbReference type="Proteomes" id="UP000621560"/>
    </source>
</evidence>
<keyword evidence="11" id="KW-1185">Reference proteome</keyword>
<dbReference type="InterPro" id="IPR036837">
    <property type="entry name" value="Cation_efflux_CTD_sf"/>
</dbReference>
<evidence type="ECO:0000259" key="9">
    <source>
        <dbReference type="Pfam" id="PF16916"/>
    </source>
</evidence>
<dbReference type="InterPro" id="IPR027469">
    <property type="entry name" value="Cation_efflux_TMD_sf"/>
</dbReference>
<name>A0A927BYH9_9BACL</name>
<evidence type="ECO:0000256" key="7">
    <source>
        <dbReference type="SAM" id="Phobius"/>
    </source>
</evidence>
<evidence type="ECO:0000313" key="10">
    <source>
        <dbReference type="EMBL" id="MBD2847834.1"/>
    </source>
</evidence>
<feature type="transmembrane region" description="Helical" evidence="7">
    <location>
        <begin position="12"/>
        <end position="35"/>
    </location>
</feature>
<sequence>MNQYEEIKAGERGAWVSIGSYLLLSAVKLGAGYWFVSQALIADGLNNATDIVASVAVLIGLRISQKPPDHDHPYGHFRAETIAALIASFIMATVGLQVLIETVRSLFVDVHEAPSMTAGWIAVAAAVFMYAVYLYNSRLAKRIHNQALMAAAKDNLSDALVSTGAAVGIFGAQLGMPWLDPVAALAVGLIICKTAWDIFYSSTHALTDGFDAGELKTLRTTIGRIEGVRGIKDIKARAHGSQVLIDVIVVVDARLSLVEGHLISDEIERRMESKHNIMNVHVHVEPEERGEADGQAAARE</sequence>
<keyword evidence="3" id="KW-0813">Transport</keyword>
<dbReference type="InterPro" id="IPR050291">
    <property type="entry name" value="CDF_Transporter"/>
</dbReference>
<dbReference type="Gene3D" id="3.30.70.1350">
    <property type="entry name" value="Cation efflux protein, cytoplasmic domain"/>
    <property type="match status" value="1"/>
</dbReference>
<feature type="domain" description="Cation efflux protein cytoplasmic" evidence="9">
    <location>
        <begin position="214"/>
        <end position="287"/>
    </location>
</feature>
<evidence type="ECO:0000256" key="2">
    <source>
        <dbReference type="ARBA" id="ARBA00008114"/>
    </source>
</evidence>
<dbReference type="Pfam" id="PF01545">
    <property type="entry name" value="Cation_efflux"/>
    <property type="match status" value="1"/>
</dbReference>
<dbReference type="PANTHER" id="PTHR43840">
    <property type="entry name" value="MITOCHONDRIAL METAL TRANSPORTER 1-RELATED"/>
    <property type="match status" value="1"/>
</dbReference>
<keyword evidence="6 7" id="KW-0472">Membrane</keyword>
<gene>
    <name evidence="10" type="ORF">IDH44_21785</name>
</gene>
<organism evidence="10 11">
    <name type="scientific">Paenibacillus sabuli</name>
    <dbReference type="NCBI Taxonomy" id="2772509"/>
    <lineage>
        <taxon>Bacteria</taxon>
        <taxon>Bacillati</taxon>
        <taxon>Bacillota</taxon>
        <taxon>Bacilli</taxon>
        <taxon>Bacillales</taxon>
        <taxon>Paenibacillaceae</taxon>
        <taxon>Paenibacillus</taxon>
    </lineage>
</organism>
<dbReference type="NCBIfam" id="TIGR01297">
    <property type="entry name" value="CDF"/>
    <property type="match status" value="1"/>
</dbReference>
<dbReference type="Proteomes" id="UP000621560">
    <property type="component" value="Unassembled WGS sequence"/>
</dbReference>
<evidence type="ECO:0000256" key="5">
    <source>
        <dbReference type="ARBA" id="ARBA00022989"/>
    </source>
</evidence>
<keyword evidence="4 7" id="KW-0812">Transmembrane</keyword>
<dbReference type="Pfam" id="PF16916">
    <property type="entry name" value="ZT_dimer"/>
    <property type="match status" value="1"/>
</dbReference>
<feature type="transmembrane region" description="Helical" evidence="7">
    <location>
        <begin position="41"/>
        <end position="61"/>
    </location>
</feature>
<proteinExistence type="inferred from homology"/>
<dbReference type="Gene3D" id="1.20.1510.10">
    <property type="entry name" value="Cation efflux protein transmembrane domain"/>
    <property type="match status" value="1"/>
</dbReference>
<dbReference type="EMBL" id="JACXIZ010000046">
    <property type="protein sequence ID" value="MBD2847834.1"/>
    <property type="molecule type" value="Genomic_DNA"/>
</dbReference>
<evidence type="ECO:0000256" key="6">
    <source>
        <dbReference type="ARBA" id="ARBA00023136"/>
    </source>
</evidence>
<dbReference type="SUPFAM" id="SSF160240">
    <property type="entry name" value="Cation efflux protein cytoplasmic domain-like"/>
    <property type="match status" value="1"/>
</dbReference>
<comment type="similarity">
    <text evidence="2">Belongs to the cation diffusion facilitator (CDF) transporter (TC 2.A.4) family.</text>
</comment>
<dbReference type="InterPro" id="IPR058533">
    <property type="entry name" value="Cation_efflux_TM"/>
</dbReference>
<comment type="caution">
    <text evidence="10">The sequence shown here is derived from an EMBL/GenBank/DDBJ whole genome shotgun (WGS) entry which is preliminary data.</text>
</comment>
<dbReference type="GO" id="GO:0008324">
    <property type="term" value="F:monoatomic cation transmembrane transporter activity"/>
    <property type="evidence" value="ECO:0007669"/>
    <property type="project" value="InterPro"/>
</dbReference>
<feature type="transmembrane region" description="Helical" evidence="7">
    <location>
        <begin position="115"/>
        <end position="135"/>
    </location>
</feature>
<dbReference type="InterPro" id="IPR027470">
    <property type="entry name" value="Cation_efflux_CTD"/>
</dbReference>
<evidence type="ECO:0000259" key="8">
    <source>
        <dbReference type="Pfam" id="PF01545"/>
    </source>
</evidence>
<dbReference type="FunFam" id="1.20.1510.10:FF:000006">
    <property type="entry name" value="Divalent cation efflux transporter"/>
    <property type="match status" value="1"/>
</dbReference>
<comment type="subcellular location">
    <subcellularLocation>
        <location evidence="1">Membrane</location>
        <topology evidence="1">Multi-pass membrane protein</topology>
    </subcellularLocation>
</comment>
<accession>A0A927BYH9</accession>
<keyword evidence="5 7" id="KW-1133">Transmembrane helix</keyword>
<feature type="transmembrane region" description="Helical" evidence="7">
    <location>
        <begin position="82"/>
        <end position="100"/>
    </location>
</feature>
<dbReference type="GO" id="GO:0016020">
    <property type="term" value="C:membrane"/>
    <property type="evidence" value="ECO:0007669"/>
    <property type="project" value="UniProtKB-SubCell"/>
</dbReference>
<dbReference type="SUPFAM" id="SSF161111">
    <property type="entry name" value="Cation efflux protein transmembrane domain-like"/>
    <property type="match status" value="1"/>
</dbReference>
<dbReference type="PANTHER" id="PTHR43840:SF50">
    <property type="entry name" value="MANGANESE EFFLUX SYSTEM PROTEIN MNES"/>
    <property type="match status" value="1"/>
</dbReference>
<evidence type="ECO:0000256" key="3">
    <source>
        <dbReference type="ARBA" id="ARBA00022448"/>
    </source>
</evidence>